<keyword evidence="3" id="KW-1185">Reference proteome</keyword>
<accession>A0A1M4YQP5</accession>
<proteinExistence type="predicted"/>
<evidence type="ECO:0000313" key="3">
    <source>
        <dbReference type="Proteomes" id="UP000184041"/>
    </source>
</evidence>
<dbReference type="OrthoDB" id="9796999at2"/>
<organism evidence="2 3">
    <name type="scientific">Fodinibius roseus</name>
    <dbReference type="NCBI Taxonomy" id="1194090"/>
    <lineage>
        <taxon>Bacteria</taxon>
        <taxon>Pseudomonadati</taxon>
        <taxon>Balneolota</taxon>
        <taxon>Balneolia</taxon>
        <taxon>Balneolales</taxon>
        <taxon>Balneolaceae</taxon>
        <taxon>Fodinibius</taxon>
    </lineage>
</organism>
<evidence type="ECO:0000256" key="1">
    <source>
        <dbReference type="SAM" id="MobiDB-lite"/>
    </source>
</evidence>
<feature type="region of interest" description="Disordered" evidence="1">
    <location>
        <begin position="1"/>
        <end position="23"/>
    </location>
</feature>
<evidence type="ECO:0000313" key="2">
    <source>
        <dbReference type="EMBL" id="SHF08169.1"/>
    </source>
</evidence>
<reference evidence="2 3" key="1">
    <citation type="submission" date="2016-11" db="EMBL/GenBank/DDBJ databases">
        <authorList>
            <person name="Jaros S."/>
            <person name="Januszkiewicz K."/>
            <person name="Wedrychowicz H."/>
        </authorList>
    </citation>
    <scope>NUCLEOTIDE SEQUENCE [LARGE SCALE GENOMIC DNA]</scope>
    <source>
        <strain evidence="2 3">DSM 21986</strain>
    </source>
</reference>
<dbReference type="EMBL" id="FQUS01000005">
    <property type="protein sequence ID" value="SHF08169.1"/>
    <property type="molecule type" value="Genomic_DNA"/>
</dbReference>
<dbReference type="AlphaFoldDB" id="A0A1M4YQP5"/>
<name>A0A1M4YQP5_9BACT</name>
<gene>
    <name evidence="2" type="ORF">SAMN05443144_105132</name>
</gene>
<dbReference type="RefSeq" id="WP_073060960.1">
    <property type="nucleotide sequence ID" value="NZ_FQUS01000005.1"/>
</dbReference>
<sequence length="94" mass="11236">MHPAGLRAYRQRDEEKSAQASYEQEEVSLKKEYKEKIRTNPKAWAFFQELAPGYTRTSIHWVMSAKKEKTRQRRLQILIESCEKEQKIPLLRRG</sequence>
<protein>
    <submittedName>
        <fullName evidence="2">Bacteriocin-protection, YdeI or OmpD-Associated</fullName>
    </submittedName>
</protein>
<dbReference type="Proteomes" id="UP000184041">
    <property type="component" value="Unassembled WGS sequence"/>
</dbReference>
<dbReference type="Pfam" id="PF13376">
    <property type="entry name" value="OmdA"/>
    <property type="match status" value="1"/>
</dbReference>